<sequence>MEYNHIPLDSVEKISSLGGLLSEYYQYRVISEQGNYYERAIPRLEEGKQGVCKENIVYDFEKIHPRIYNMKMPYSVHEIRRQKEKQK</sequence>
<keyword evidence="2" id="KW-1185">Reference proteome</keyword>
<comment type="caution">
    <text evidence="1">The sequence shown here is derived from an EMBL/GenBank/DDBJ whole genome shotgun (WGS) entry which is preliminary data.</text>
</comment>
<dbReference type="RefSeq" id="WP_026788806.1">
    <property type="nucleotide sequence ID" value="NZ_LR812491.1"/>
</dbReference>
<dbReference type="Proteomes" id="UP000196521">
    <property type="component" value="Unassembled WGS sequence"/>
</dbReference>
<name>A0A6J7ZIX6_PLARU</name>
<evidence type="ECO:0000313" key="2">
    <source>
        <dbReference type="Proteomes" id="UP000196521"/>
    </source>
</evidence>
<accession>A0A6J7ZIX6</accession>
<organism evidence="1 2">
    <name type="scientific">Planktothrix rubescens CCAP 1459/22</name>
    <dbReference type="NCBI Taxonomy" id="329571"/>
    <lineage>
        <taxon>Bacteria</taxon>
        <taxon>Bacillati</taxon>
        <taxon>Cyanobacteriota</taxon>
        <taxon>Cyanophyceae</taxon>
        <taxon>Oscillatoriophycideae</taxon>
        <taxon>Oscillatoriales</taxon>
        <taxon>Microcoleaceae</taxon>
        <taxon>Planktothrix</taxon>
    </lineage>
</organism>
<gene>
    <name evidence="1" type="ORF">PLAN_160163</name>
</gene>
<proteinExistence type="predicted"/>
<dbReference type="EMBL" id="CZCZ02000011">
    <property type="protein sequence ID" value="CAC5342302.1"/>
    <property type="molecule type" value="Genomic_DNA"/>
</dbReference>
<protein>
    <submittedName>
        <fullName evidence="1">Uncharacterized protein</fullName>
    </submittedName>
</protein>
<dbReference type="AlphaFoldDB" id="A0A6J7ZIX6"/>
<evidence type="ECO:0000313" key="1">
    <source>
        <dbReference type="EMBL" id="CAC5342302.1"/>
    </source>
</evidence>
<reference evidence="1" key="1">
    <citation type="submission" date="2020-05" db="EMBL/GenBank/DDBJ databases">
        <authorList>
            <consortium name="Genoscope - CEA"/>
            <person name="William W."/>
        </authorList>
    </citation>
    <scope>NUCLEOTIDE SEQUENCE [LARGE SCALE GENOMIC DNA]</scope>
    <source>
        <strain evidence="1">PCC 7821</strain>
    </source>
</reference>